<evidence type="ECO:0000256" key="3">
    <source>
        <dbReference type="ARBA" id="ARBA00022729"/>
    </source>
</evidence>
<evidence type="ECO:0000259" key="6">
    <source>
        <dbReference type="PROSITE" id="PS50026"/>
    </source>
</evidence>
<feature type="domain" description="VWFA" evidence="7">
    <location>
        <begin position="1255"/>
        <end position="1405"/>
    </location>
</feature>
<dbReference type="PROSITE" id="PS50026">
    <property type="entry name" value="EGF_3"/>
    <property type="match status" value="1"/>
</dbReference>
<dbReference type="CDD" id="cd00054">
    <property type="entry name" value="EGF_CA"/>
    <property type="match status" value="1"/>
</dbReference>
<evidence type="ECO:0000256" key="5">
    <source>
        <dbReference type="SAM" id="SignalP"/>
    </source>
</evidence>
<evidence type="ECO:0000256" key="4">
    <source>
        <dbReference type="PROSITE-ProRule" id="PRU00076"/>
    </source>
</evidence>
<feature type="domain" description="VWFA" evidence="7">
    <location>
        <begin position="1678"/>
        <end position="1828"/>
    </location>
</feature>
<evidence type="ECO:0000256" key="1">
    <source>
        <dbReference type="ARBA" id="ARBA00004613"/>
    </source>
</evidence>
<dbReference type="WBParaSite" id="PSAMB.scaffold1043size36730.g10568.t1">
    <property type="protein sequence ID" value="PSAMB.scaffold1043size36730.g10568.t1"/>
    <property type="gene ID" value="PSAMB.scaffold1043size36730.g10568"/>
</dbReference>
<keyword evidence="2" id="KW-0964">Secreted</keyword>
<dbReference type="InterPro" id="IPR036465">
    <property type="entry name" value="vWFA_dom_sf"/>
</dbReference>
<dbReference type="PANTHER" id="PTHR47324">
    <property type="entry name" value="PROTEIN IRG-7-RELATED"/>
    <property type="match status" value="1"/>
</dbReference>
<dbReference type="Proteomes" id="UP000887566">
    <property type="component" value="Unplaced"/>
</dbReference>
<keyword evidence="3 5" id="KW-0732">Signal</keyword>
<dbReference type="PROSITE" id="PS51257">
    <property type="entry name" value="PROKAR_LIPOPROTEIN"/>
    <property type="match status" value="1"/>
</dbReference>
<feature type="domain" description="VWFA" evidence="7">
    <location>
        <begin position="1043"/>
        <end position="1215"/>
    </location>
</feature>
<dbReference type="Gene3D" id="3.40.50.410">
    <property type="entry name" value="von Willebrand factor, type A domain"/>
    <property type="match status" value="6"/>
</dbReference>
<feature type="domain" description="VWFA" evidence="7">
    <location>
        <begin position="1889"/>
        <end position="2061"/>
    </location>
</feature>
<feature type="signal peptide" evidence="5">
    <location>
        <begin position="1"/>
        <end position="23"/>
    </location>
</feature>
<dbReference type="Pfam" id="PF00092">
    <property type="entry name" value="VWA"/>
    <property type="match status" value="4"/>
</dbReference>
<reference evidence="9" key="1">
    <citation type="submission" date="2022-11" db="UniProtKB">
        <authorList>
            <consortium name="WormBaseParasite"/>
        </authorList>
    </citation>
    <scope>IDENTIFICATION</scope>
</reference>
<evidence type="ECO:0000256" key="2">
    <source>
        <dbReference type="ARBA" id="ARBA00022525"/>
    </source>
</evidence>
<dbReference type="SUPFAM" id="SSF53300">
    <property type="entry name" value="vWA-like"/>
    <property type="match status" value="6"/>
</dbReference>
<dbReference type="InterPro" id="IPR056861">
    <property type="entry name" value="HMCN1-like_VWA"/>
</dbReference>
<evidence type="ECO:0000313" key="8">
    <source>
        <dbReference type="Proteomes" id="UP000887566"/>
    </source>
</evidence>
<dbReference type="PROSITE" id="PS50234">
    <property type="entry name" value="VWFA"/>
    <property type="match status" value="5"/>
</dbReference>
<evidence type="ECO:0000313" key="9">
    <source>
        <dbReference type="WBParaSite" id="PSAMB.scaffold1043size36730.g10568.t1"/>
    </source>
</evidence>
<comment type="subcellular location">
    <subcellularLocation>
        <location evidence="1">Secreted</location>
    </subcellularLocation>
</comment>
<dbReference type="SUPFAM" id="SSF57196">
    <property type="entry name" value="EGF/Laminin"/>
    <property type="match status" value="1"/>
</dbReference>
<evidence type="ECO:0000259" key="7">
    <source>
        <dbReference type="PROSITE" id="PS50234"/>
    </source>
</evidence>
<feature type="disulfide bond" evidence="4">
    <location>
        <begin position="97"/>
        <end position="106"/>
    </location>
</feature>
<sequence length="2062" mass="222332">MSRASAVKILLFAILVAFQSCEATNEDIFNGQVDKAPLKETLEPDEDELSACSNAGYPMPDGSCNCPSYIEAKLCTDWRCLNGGFRPGLISTFPCSCPPGFLGVHCEPVQCGPSTTNNFDISSRTLNFIVTADSGFANDAQSFALLLSGTTSALTALNQTNTSPFTNYYLARFLAALADLPNDGPRDSSQYCSDSLLSQLLSALTWSTSTPKSSIYLFTDVAANDFDNSQLENVIITTAIAMQIQINVVFMKINPCSPHALDDDTLSYPQYAVLRRIADRTFGQFVAVQYSSDGDQLQGSGLDEITSTLLTSQYNSKILSVDSYASCKKGSGNCLTALTVDSDTLYLAVRTTAQNVSILTLGAPPSVVLLQAGDYHLFQINTAGPAAQQFIQTSDNSRCSFTIWSPSSNSAFVAFSGNSLADASSPLPLIGTPSNLVAHFPKLNTDETPSASLVVNGTTLWTGTGVLRNSSCQFEYDFGPLTCSEDAFGTLSISATSQSNVAFTRAYPYYCMAPVDNSGTTTTVSTPSPPKINCANDGNCQDINTTIASCSSTNTAGGIFDAYYRSFFLVVQASNTAQAHLQAFSSALVPMSNVHQFGLVTFTDKDVTPIISTSLTDTFTSALQTTMAQSFEASGPTVRSFDAIIAALSLQTTNRSVVVVITDRTADTSSQAELLALLQRSRSRVHVLVTDVAYAAQASALRNLAAISGGLLQASSSPDNTAKFALFFNQWQQPAGQPLVSFPIGNVRADSTMSCANQAVKFEMDLDTKLFFVSVFGQTIQSLSAPNGDTITPTVVLDDSNNAQIFSYSNAGSNFEGTWTITLTAGSGPCSYQIVSSGNLQLSFGFSSDVMSDFPFAAPVSTAASNVLLIHLNGYSYSVNDSMQSPSVTIIPITADGFALPPSDSALTTTIRTDCSFELMLKFACAQGGVQFQISGDTIYYGKYDRTVHAICQPAACDQVSSDGTCICEPLWTGFDCSIPVCVSGGTIDRLVCNCPNGRYGVHCELPLIPTTTTSATTAPTTVTLPSTTQSTTICDLKQLKYAIYLVIDSSSAVSKDDYNQLRNILVSFVSSYTVSNANTVFALIHLSDIPYYYPGTDLESTVDWIMNNDKGDVAGQNLNKAFQLINSLFNSGAVPANLPQLIIYISGTTEFSESAPYDTADILVQAGIKFLAVQYEQQADLSTLSYLVGGENCVYSATDSDSRNGMAAWLQNKTCTQDYCNASYTTISTESTVPQSTASTTLPPDSCPEDMVYDIFIILDDSGNSNTAQFLEMQSFLIQFLSKFTYSPSYTQVLFLSVSSTAMATGTLGFYKDSELAQIIQYTYQSTGDYSINLQSGFRVIVDMINEKEYRPSAHHLILYITTTSYTDDPLTMASQLRNQYGQSFLSIAYGSNADVDKLALLSGGYDCVLQAGIPGISLGDAVLQAWNKTCSYTSCNESATTTSAPSTVSSSPPLNCDTKLLSNVIYLIFDTSSAVSKDDYDQLRNILVSFVSGYTVSNANTVFVLISLSDHASFYSRADLEETVYWIMNYNKGDQSGQNLNEAFFLIDDLLTNEVVPADLPQLVIYISGTTEFTENAPYDMADILVQAGIKFLAVQYEQQADLNALANLVGGENCVYSATDSDSRDGMAAWLQNKTCTQDYCNASYTTISTASTVPLSTASTTLPPDSCPEDMIYDIFVILDDSGNSNTAQFLEMQNFLIEYLSKFTYNPSYTQVSFLSASTTATATGTLGLYTGTDLAEIIQHTYQATGDYSINIRIALQAIVDLIKEKEYRSSAHHLILYITTTSYTDDPLTMSFQLRNQYGQSFLSIAYGSNADVDKLALLSGGYDCVLQAGIPGISLDDAVLQAWNKTCSYTSCNESATTTSAPSTISSSPPLNCDTKLLSNVIYLVIDSSSAVSKDDYDQLRNVLVSFVSSYTVSKTNTVFVLISLSDLAGYYSTANLEDTVDWIMKNDKGNENGQNLNEAFLLINSLFKNGVVPPDLPKLVIYISGTTEFTESTPYDTADILVQAGIKFLAVQYEQQADLSILSYLVGGVNCVYSATDLDSRNWMATWLHNKTC</sequence>
<feature type="domain" description="VWFA" evidence="7">
    <location>
        <begin position="1466"/>
        <end position="1638"/>
    </location>
</feature>
<dbReference type="Pfam" id="PF25106">
    <property type="entry name" value="VWA_4"/>
    <property type="match status" value="1"/>
</dbReference>
<dbReference type="SMART" id="SM00327">
    <property type="entry name" value="VWA"/>
    <property type="match status" value="5"/>
</dbReference>
<dbReference type="InterPro" id="IPR000742">
    <property type="entry name" value="EGF"/>
</dbReference>
<keyword evidence="4" id="KW-1015">Disulfide bond</keyword>
<feature type="chain" id="PRO_5037355581" evidence="5">
    <location>
        <begin position="24"/>
        <end position="2062"/>
    </location>
</feature>
<dbReference type="PROSITE" id="PS00022">
    <property type="entry name" value="EGF_1"/>
    <property type="match status" value="2"/>
</dbReference>
<comment type="caution">
    <text evidence="4">Lacks conserved residue(s) required for the propagation of feature annotation.</text>
</comment>
<accession>A0A914UIN7</accession>
<dbReference type="SMART" id="SM00181">
    <property type="entry name" value="EGF"/>
    <property type="match status" value="2"/>
</dbReference>
<name>A0A914UIN7_9BILA</name>
<dbReference type="PANTHER" id="PTHR47324:SF3">
    <property type="entry name" value="EGF-LIKE DOMAIN-CONTAINING PROTEIN"/>
    <property type="match status" value="1"/>
</dbReference>
<dbReference type="PROSITE" id="PS01186">
    <property type="entry name" value="EGF_2"/>
    <property type="match status" value="1"/>
</dbReference>
<dbReference type="InterPro" id="IPR002035">
    <property type="entry name" value="VWF_A"/>
</dbReference>
<feature type="domain" description="EGF-like" evidence="6">
    <location>
        <begin position="71"/>
        <end position="107"/>
    </location>
</feature>
<keyword evidence="4" id="KW-0245">EGF-like domain</keyword>
<dbReference type="InterPro" id="IPR053295">
    <property type="entry name" value="Innate_immunity_reg"/>
</dbReference>
<protein>
    <submittedName>
        <fullName evidence="9">Uncharacterized protein</fullName>
    </submittedName>
</protein>
<proteinExistence type="predicted"/>
<organism evidence="8 9">
    <name type="scientific">Plectus sambesii</name>
    <dbReference type="NCBI Taxonomy" id="2011161"/>
    <lineage>
        <taxon>Eukaryota</taxon>
        <taxon>Metazoa</taxon>
        <taxon>Ecdysozoa</taxon>
        <taxon>Nematoda</taxon>
        <taxon>Chromadorea</taxon>
        <taxon>Plectida</taxon>
        <taxon>Plectina</taxon>
        <taxon>Plectoidea</taxon>
        <taxon>Plectidae</taxon>
        <taxon>Plectus</taxon>
    </lineage>
</organism>
<keyword evidence="8" id="KW-1185">Reference proteome</keyword>